<reference evidence="2 3" key="1">
    <citation type="journal article" date="2018" name="G3 (Bethesda)">
        <title>Phylogenetic and Phylogenomic Definition of Rhizopus Species.</title>
        <authorList>
            <person name="Gryganskyi A.P."/>
            <person name="Golan J."/>
            <person name="Dolatabadi S."/>
            <person name="Mondo S."/>
            <person name="Robb S."/>
            <person name="Idnurm A."/>
            <person name="Muszewska A."/>
            <person name="Steczkiewicz K."/>
            <person name="Masonjones S."/>
            <person name="Liao H.L."/>
            <person name="Gajdeczka M.T."/>
            <person name="Anike F."/>
            <person name="Vuek A."/>
            <person name="Anishchenko I.M."/>
            <person name="Voigt K."/>
            <person name="de Hoog G.S."/>
            <person name="Smith M.E."/>
            <person name="Heitman J."/>
            <person name="Vilgalys R."/>
            <person name="Stajich J.E."/>
        </authorList>
    </citation>
    <scope>NUCLEOTIDE SEQUENCE [LARGE SCALE GENOMIC DNA]</scope>
    <source>
        <strain evidence="2 3">CBS 357.93</strain>
    </source>
</reference>
<comment type="caution">
    <text evidence="2">The sequence shown here is derived from an EMBL/GenBank/DDBJ whole genome shotgun (WGS) entry which is preliminary data.</text>
</comment>
<evidence type="ECO:0000313" key="2">
    <source>
        <dbReference type="EMBL" id="RCH81380.1"/>
    </source>
</evidence>
<keyword evidence="3" id="KW-1185">Reference proteome</keyword>
<dbReference type="AlphaFoldDB" id="A0A367IUL2"/>
<organism evidence="2 3">
    <name type="scientific">Rhizopus azygosporus</name>
    <name type="common">Rhizopus microsporus var. azygosporus</name>
    <dbReference type="NCBI Taxonomy" id="86630"/>
    <lineage>
        <taxon>Eukaryota</taxon>
        <taxon>Fungi</taxon>
        <taxon>Fungi incertae sedis</taxon>
        <taxon>Mucoromycota</taxon>
        <taxon>Mucoromycotina</taxon>
        <taxon>Mucoromycetes</taxon>
        <taxon>Mucorales</taxon>
        <taxon>Mucorineae</taxon>
        <taxon>Rhizopodaceae</taxon>
        <taxon>Rhizopus</taxon>
    </lineage>
</organism>
<evidence type="ECO:0000313" key="3">
    <source>
        <dbReference type="Proteomes" id="UP000252139"/>
    </source>
</evidence>
<gene>
    <name evidence="2" type="ORF">CU097_005476</name>
</gene>
<name>A0A367IUL2_RHIAZ</name>
<evidence type="ECO:0000256" key="1">
    <source>
        <dbReference type="SAM" id="MobiDB-lite"/>
    </source>
</evidence>
<feature type="non-terminal residue" evidence="2">
    <location>
        <position position="1"/>
    </location>
</feature>
<proteinExistence type="predicted"/>
<feature type="compositionally biased region" description="Basic and acidic residues" evidence="1">
    <location>
        <begin position="66"/>
        <end position="76"/>
    </location>
</feature>
<feature type="region of interest" description="Disordered" evidence="1">
    <location>
        <begin position="57"/>
        <end position="76"/>
    </location>
</feature>
<accession>A0A367IUL2</accession>
<feature type="non-terminal residue" evidence="2">
    <location>
        <position position="76"/>
    </location>
</feature>
<sequence>DLSEFPVLGTPLDRSAVASNSITPPMLNRLSSYVSTAGNSGEPSGRPGQQLNYANLREGQQAGKSFSDKNESSDSW</sequence>
<protein>
    <submittedName>
        <fullName evidence="2">Uncharacterized protein</fullName>
    </submittedName>
</protein>
<dbReference type="EMBL" id="PJQL01003462">
    <property type="protein sequence ID" value="RCH81380.1"/>
    <property type="molecule type" value="Genomic_DNA"/>
</dbReference>
<dbReference type="Proteomes" id="UP000252139">
    <property type="component" value="Unassembled WGS sequence"/>
</dbReference>